<keyword evidence="2" id="KW-1185">Reference proteome</keyword>
<accession>A0A4S4ED75</accession>
<evidence type="ECO:0000313" key="1">
    <source>
        <dbReference type="EMBL" id="THG14278.1"/>
    </source>
</evidence>
<comment type="caution">
    <text evidence="1">The sequence shown here is derived from an EMBL/GenBank/DDBJ whole genome shotgun (WGS) entry which is preliminary data.</text>
</comment>
<dbReference type="STRING" id="542762.A0A4S4ED75"/>
<dbReference type="PANTHER" id="PTHR37218">
    <property type="entry name" value="COILED-COIL PROTEIN"/>
    <property type="match status" value="1"/>
</dbReference>
<proteinExistence type="predicted"/>
<dbReference type="Proteomes" id="UP000306102">
    <property type="component" value="Unassembled WGS sequence"/>
</dbReference>
<protein>
    <submittedName>
        <fullName evidence="1">Uncharacterized protein</fullName>
    </submittedName>
</protein>
<dbReference type="AlphaFoldDB" id="A0A4S4ED75"/>
<sequence length="159" mass="17787">MELARYLYLAGGSSMELASYPYPVQRFLMELTSYLYPARGCAVGFEMLGSQIWKFWAAGPGPHVREAKPHVRLEAMKNKHKKAKTEENEDFPGCEKIKFGDVVQAPPKLVAIPKALKSSQDASQERLRLKAVEAYRNRKGWASRLGIDLPLPILTPPSG</sequence>
<dbReference type="PANTHER" id="PTHR37218:SF2">
    <property type="entry name" value="COILED-COIL PROTEIN"/>
    <property type="match status" value="1"/>
</dbReference>
<organism evidence="1 2">
    <name type="scientific">Camellia sinensis var. sinensis</name>
    <name type="common">China tea</name>
    <dbReference type="NCBI Taxonomy" id="542762"/>
    <lineage>
        <taxon>Eukaryota</taxon>
        <taxon>Viridiplantae</taxon>
        <taxon>Streptophyta</taxon>
        <taxon>Embryophyta</taxon>
        <taxon>Tracheophyta</taxon>
        <taxon>Spermatophyta</taxon>
        <taxon>Magnoliopsida</taxon>
        <taxon>eudicotyledons</taxon>
        <taxon>Gunneridae</taxon>
        <taxon>Pentapetalae</taxon>
        <taxon>asterids</taxon>
        <taxon>Ericales</taxon>
        <taxon>Theaceae</taxon>
        <taxon>Camellia</taxon>
    </lineage>
</organism>
<evidence type="ECO:0000313" key="2">
    <source>
        <dbReference type="Proteomes" id="UP000306102"/>
    </source>
</evidence>
<reference evidence="1 2" key="1">
    <citation type="journal article" date="2018" name="Proc. Natl. Acad. Sci. U.S.A.">
        <title>Draft genome sequence of Camellia sinensis var. sinensis provides insights into the evolution of the tea genome and tea quality.</title>
        <authorList>
            <person name="Wei C."/>
            <person name="Yang H."/>
            <person name="Wang S."/>
            <person name="Zhao J."/>
            <person name="Liu C."/>
            <person name="Gao L."/>
            <person name="Xia E."/>
            <person name="Lu Y."/>
            <person name="Tai Y."/>
            <person name="She G."/>
            <person name="Sun J."/>
            <person name="Cao H."/>
            <person name="Tong W."/>
            <person name="Gao Q."/>
            <person name="Li Y."/>
            <person name="Deng W."/>
            <person name="Jiang X."/>
            <person name="Wang W."/>
            <person name="Chen Q."/>
            <person name="Zhang S."/>
            <person name="Li H."/>
            <person name="Wu J."/>
            <person name="Wang P."/>
            <person name="Li P."/>
            <person name="Shi C."/>
            <person name="Zheng F."/>
            <person name="Jian J."/>
            <person name="Huang B."/>
            <person name="Shan D."/>
            <person name="Shi M."/>
            <person name="Fang C."/>
            <person name="Yue Y."/>
            <person name="Li F."/>
            <person name="Li D."/>
            <person name="Wei S."/>
            <person name="Han B."/>
            <person name="Jiang C."/>
            <person name="Yin Y."/>
            <person name="Xia T."/>
            <person name="Zhang Z."/>
            <person name="Bennetzen J.L."/>
            <person name="Zhao S."/>
            <person name="Wan X."/>
        </authorList>
    </citation>
    <scope>NUCLEOTIDE SEQUENCE [LARGE SCALE GENOMIC DNA]</scope>
    <source>
        <strain evidence="2">cv. Shuchazao</strain>
        <tissue evidence="1">Leaf</tissue>
    </source>
</reference>
<name>A0A4S4ED75_CAMSN</name>
<gene>
    <name evidence="1" type="ORF">TEA_021863</name>
</gene>
<dbReference type="EMBL" id="SDRB02005473">
    <property type="protein sequence ID" value="THG14278.1"/>
    <property type="molecule type" value="Genomic_DNA"/>
</dbReference>